<protein>
    <submittedName>
        <fullName evidence="1">Uncharacterized protein</fullName>
    </submittedName>
</protein>
<dbReference type="Proteomes" id="UP001149954">
    <property type="component" value="Unassembled WGS sequence"/>
</dbReference>
<name>A0A9W9Y1Y1_9EURO</name>
<dbReference type="AlphaFoldDB" id="A0A9W9Y1Y1"/>
<accession>A0A9W9Y1Y1</accession>
<evidence type="ECO:0000313" key="2">
    <source>
        <dbReference type="Proteomes" id="UP001149954"/>
    </source>
</evidence>
<gene>
    <name evidence="1" type="ORF">N7463_003956</name>
</gene>
<evidence type="ECO:0000313" key="1">
    <source>
        <dbReference type="EMBL" id="KAJ5514404.1"/>
    </source>
</evidence>
<keyword evidence="2" id="KW-1185">Reference proteome</keyword>
<dbReference type="EMBL" id="JAPWDS010000002">
    <property type="protein sequence ID" value="KAJ5514404.1"/>
    <property type="molecule type" value="Genomic_DNA"/>
</dbReference>
<reference evidence="1" key="2">
    <citation type="journal article" date="2023" name="IMA Fungus">
        <title>Comparative genomic study of the Penicillium genus elucidates a diverse pangenome and 15 lateral gene transfer events.</title>
        <authorList>
            <person name="Petersen C."/>
            <person name="Sorensen T."/>
            <person name="Nielsen M.R."/>
            <person name="Sondergaard T.E."/>
            <person name="Sorensen J.L."/>
            <person name="Fitzpatrick D.A."/>
            <person name="Frisvad J.C."/>
            <person name="Nielsen K.L."/>
        </authorList>
    </citation>
    <scope>NUCLEOTIDE SEQUENCE</scope>
    <source>
        <strain evidence="1">IBT 29495</strain>
    </source>
</reference>
<organism evidence="1 2">
    <name type="scientific">Penicillium fimorum</name>
    <dbReference type="NCBI Taxonomy" id="1882269"/>
    <lineage>
        <taxon>Eukaryota</taxon>
        <taxon>Fungi</taxon>
        <taxon>Dikarya</taxon>
        <taxon>Ascomycota</taxon>
        <taxon>Pezizomycotina</taxon>
        <taxon>Eurotiomycetes</taxon>
        <taxon>Eurotiomycetidae</taxon>
        <taxon>Eurotiales</taxon>
        <taxon>Aspergillaceae</taxon>
        <taxon>Penicillium</taxon>
    </lineage>
</organism>
<proteinExistence type="predicted"/>
<sequence length="70" mass="7885">MATKYPEFEPEGDSLRRWMERTDEPGCPISRIMFTLSNMDPGVCNLAIDSNQFLKPNASLHIGLGERDQG</sequence>
<reference evidence="1" key="1">
    <citation type="submission" date="2022-12" db="EMBL/GenBank/DDBJ databases">
        <authorList>
            <person name="Petersen C."/>
        </authorList>
    </citation>
    <scope>NUCLEOTIDE SEQUENCE</scope>
    <source>
        <strain evidence="1">IBT 29495</strain>
    </source>
</reference>
<dbReference type="OrthoDB" id="10317820at2759"/>
<comment type="caution">
    <text evidence="1">The sequence shown here is derived from an EMBL/GenBank/DDBJ whole genome shotgun (WGS) entry which is preliminary data.</text>
</comment>